<gene>
    <name evidence="2" type="ORF">QO014_002976</name>
</gene>
<dbReference type="Gene3D" id="3.40.50.2000">
    <property type="entry name" value="Glycogen Phosphorylase B"/>
    <property type="match status" value="2"/>
</dbReference>
<dbReference type="Proteomes" id="UP001241603">
    <property type="component" value="Unassembled WGS sequence"/>
</dbReference>
<sequence length="349" mass="37917">MAGQPIIYVDESHLGRFVTGLERITLELFSQEALAPLPIRPIRASGTARMIAAQTLRLPARLAVDRHALALCPGFPPSIPLSLFGARVIPYIHDCFLLTRPQDLNWRARIYMAPAFAHAVKRLPWFLANSETTRSELARFVRPDAEITLYRPRIRDVFGVADPARPPRVWRAGTPLRLIAIGTVEPRKNLAASAAIVAALRARGIDAHLDIVGRFGWGDETTALQADPHVTLHGYQEAEAVRALIGSAHALISTSHDEGLGLTLLEAQHGGLDVIASDLPVFREVLGASGLLVDPARPGEAADAIIARAGDLERAAALAAANLARWNASADQDRLALVERLQRHFRVLA</sequence>
<dbReference type="RefSeq" id="WP_266349490.1">
    <property type="nucleotide sequence ID" value="NZ_JAPKNG010000004.1"/>
</dbReference>
<dbReference type="SUPFAM" id="SSF53756">
    <property type="entry name" value="UDP-Glycosyltransferase/glycogen phosphorylase"/>
    <property type="match status" value="1"/>
</dbReference>
<comment type="caution">
    <text evidence="2">The sequence shown here is derived from an EMBL/GenBank/DDBJ whole genome shotgun (WGS) entry which is preliminary data.</text>
</comment>
<dbReference type="EMBL" id="JAUSVO010000004">
    <property type="protein sequence ID" value="MDQ0438581.1"/>
    <property type="molecule type" value="Genomic_DNA"/>
</dbReference>
<proteinExistence type="predicted"/>
<keyword evidence="1" id="KW-0808">Transferase</keyword>
<evidence type="ECO:0000256" key="1">
    <source>
        <dbReference type="ARBA" id="ARBA00022679"/>
    </source>
</evidence>
<dbReference type="Pfam" id="PF13692">
    <property type="entry name" value="Glyco_trans_1_4"/>
    <property type="match status" value="1"/>
</dbReference>
<name>A0ABU0HAT0_9HYPH</name>
<protein>
    <submittedName>
        <fullName evidence="2">Glycosyltransferase involved in cell wall biosynthesis</fullName>
    </submittedName>
</protein>
<evidence type="ECO:0000313" key="2">
    <source>
        <dbReference type="EMBL" id="MDQ0438581.1"/>
    </source>
</evidence>
<dbReference type="PANTHER" id="PTHR46401:SF2">
    <property type="entry name" value="GLYCOSYLTRANSFERASE WBBK-RELATED"/>
    <property type="match status" value="1"/>
</dbReference>
<reference evidence="2 3" key="1">
    <citation type="submission" date="2023-07" db="EMBL/GenBank/DDBJ databases">
        <title>Genomic Encyclopedia of Type Strains, Phase IV (KMG-IV): sequencing the most valuable type-strain genomes for metagenomic binning, comparative biology and taxonomic classification.</title>
        <authorList>
            <person name="Goeker M."/>
        </authorList>
    </citation>
    <scope>NUCLEOTIDE SEQUENCE [LARGE SCALE GENOMIC DNA]</scope>
    <source>
        <strain evidence="2 3">B6-8</strain>
    </source>
</reference>
<evidence type="ECO:0000313" key="3">
    <source>
        <dbReference type="Proteomes" id="UP001241603"/>
    </source>
</evidence>
<accession>A0ABU0HAT0</accession>
<organism evidence="2 3">
    <name type="scientific">Kaistia dalseonensis</name>
    <dbReference type="NCBI Taxonomy" id="410840"/>
    <lineage>
        <taxon>Bacteria</taxon>
        <taxon>Pseudomonadati</taxon>
        <taxon>Pseudomonadota</taxon>
        <taxon>Alphaproteobacteria</taxon>
        <taxon>Hyphomicrobiales</taxon>
        <taxon>Kaistiaceae</taxon>
        <taxon>Kaistia</taxon>
    </lineage>
</organism>
<dbReference type="PANTHER" id="PTHR46401">
    <property type="entry name" value="GLYCOSYLTRANSFERASE WBBK-RELATED"/>
    <property type="match status" value="1"/>
</dbReference>
<keyword evidence="3" id="KW-1185">Reference proteome</keyword>